<evidence type="ECO:0000313" key="4">
    <source>
        <dbReference type="RefSeq" id="XP_033458244.1"/>
    </source>
</evidence>
<keyword evidence="3" id="KW-1185">Reference proteome</keyword>
<gene>
    <name evidence="4" type="ORF">K489DRAFT_411593</name>
</gene>
<dbReference type="PROSITE" id="PS00036">
    <property type="entry name" value="BZIP_BASIC"/>
    <property type="match status" value="1"/>
</dbReference>
<dbReference type="CDD" id="cd14688">
    <property type="entry name" value="bZIP_YAP"/>
    <property type="match status" value="1"/>
</dbReference>
<evidence type="ECO:0000259" key="2">
    <source>
        <dbReference type="PROSITE" id="PS00036"/>
    </source>
</evidence>
<organism evidence="4">
    <name type="scientific">Dissoconium aciculare CBS 342.82</name>
    <dbReference type="NCBI Taxonomy" id="1314786"/>
    <lineage>
        <taxon>Eukaryota</taxon>
        <taxon>Fungi</taxon>
        <taxon>Dikarya</taxon>
        <taxon>Ascomycota</taxon>
        <taxon>Pezizomycotina</taxon>
        <taxon>Dothideomycetes</taxon>
        <taxon>Dothideomycetidae</taxon>
        <taxon>Mycosphaerellales</taxon>
        <taxon>Dissoconiaceae</taxon>
        <taxon>Dissoconium</taxon>
    </lineage>
</organism>
<evidence type="ECO:0000256" key="1">
    <source>
        <dbReference type="SAM" id="MobiDB-lite"/>
    </source>
</evidence>
<dbReference type="RefSeq" id="XP_033458244.1">
    <property type="nucleotide sequence ID" value="XM_033607821.1"/>
</dbReference>
<feature type="domain" description="BZIP" evidence="2">
    <location>
        <begin position="7"/>
        <end position="22"/>
    </location>
</feature>
<reference evidence="4" key="3">
    <citation type="submission" date="2025-08" db="UniProtKB">
        <authorList>
            <consortium name="RefSeq"/>
        </authorList>
    </citation>
    <scope>IDENTIFICATION</scope>
    <source>
        <strain evidence="4">CBS 342.82</strain>
    </source>
</reference>
<name>A0A6J3LZW4_9PEZI</name>
<feature type="region of interest" description="Disordered" evidence="1">
    <location>
        <begin position="1"/>
        <end position="35"/>
    </location>
</feature>
<dbReference type="Proteomes" id="UP000504637">
    <property type="component" value="Unplaced"/>
</dbReference>
<reference evidence="4" key="1">
    <citation type="submission" date="2020-01" db="EMBL/GenBank/DDBJ databases">
        <authorList>
            <consortium name="DOE Joint Genome Institute"/>
            <person name="Haridas S."/>
            <person name="Albert R."/>
            <person name="Binder M."/>
            <person name="Bloem J."/>
            <person name="Labutti K."/>
            <person name="Salamov A."/>
            <person name="Andreopoulos B."/>
            <person name="Baker S.E."/>
            <person name="Barry K."/>
            <person name="Bills G."/>
            <person name="Bluhm B.H."/>
            <person name="Cannon C."/>
            <person name="Castanera R."/>
            <person name="Culley D.E."/>
            <person name="Daum C."/>
            <person name="Ezra D."/>
            <person name="Gonzalez J.B."/>
            <person name="Henrissat B."/>
            <person name="Kuo A."/>
            <person name="Liang C."/>
            <person name="Lipzen A."/>
            <person name="Lutzoni F."/>
            <person name="Magnuson J."/>
            <person name="Mondo S."/>
            <person name="Nolan M."/>
            <person name="Ohm R."/>
            <person name="Pangilinan J."/>
            <person name="Park H.-J."/>
            <person name="Ramirez L."/>
            <person name="Alfaro M."/>
            <person name="Sun H."/>
            <person name="Tritt A."/>
            <person name="Yoshinaga Y."/>
            <person name="Zwiers L.-H."/>
            <person name="Turgeon B.G."/>
            <person name="Goodwin S.B."/>
            <person name="Spatafora J.W."/>
            <person name="Crous P.W."/>
            <person name="Grigoriev I.V."/>
        </authorList>
    </citation>
    <scope>NUCLEOTIDE SEQUENCE</scope>
    <source>
        <strain evidence="4">CBS 342.82</strain>
    </source>
</reference>
<proteinExistence type="predicted"/>
<evidence type="ECO:0000313" key="3">
    <source>
        <dbReference type="Proteomes" id="UP000504637"/>
    </source>
</evidence>
<protein>
    <recommendedName>
        <fullName evidence="2">BZIP domain-containing protein</fullName>
    </recommendedName>
</protein>
<dbReference type="AlphaFoldDB" id="A0A6J3LZW4"/>
<dbReference type="GO" id="GO:0003700">
    <property type="term" value="F:DNA-binding transcription factor activity"/>
    <property type="evidence" value="ECO:0007669"/>
    <property type="project" value="InterPro"/>
</dbReference>
<accession>A0A6J3LZW4</accession>
<feature type="compositionally biased region" description="Basic residues" evidence="1">
    <location>
        <begin position="15"/>
        <end position="25"/>
    </location>
</feature>
<dbReference type="InterPro" id="IPR004827">
    <property type="entry name" value="bZIP"/>
</dbReference>
<reference evidence="4" key="2">
    <citation type="submission" date="2020-04" db="EMBL/GenBank/DDBJ databases">
        <authorList>
            <consortium name="NCBI Genome Project"/>
        </authorList>
    </citation>
    <scope>NUCLEOTIDE SEQUENCE</scope>
    <source>
        <strain evidence="4">CBS 342.82</strain>
    </source>
</reference>
<sequence>MSDYEERRRVQNRVAQKKYRERNRSKNTLSGAQSQDIAIQHLQNSSTTPVQPPLAEVGREWSEQGQSILDPLAMTTAPAPASVAAPLSGPSNINALGAMSSAILGQSFPLNGEADLWGILRLDDVLPDLVGTGSSSDQSFDDVLGEWTSPSHAQASRLGQGSQVHLEHPQMTSDLLVDAIRNKGRAQDQQISNSEILVHQKALLGKQAQHHLTRFVATYRLGMALQIFPADLSLIHTLSAVISRLESLQKP</sequence>
<dbReference type="GeneID" id="54365620"/>
<feature type="compositionally biased region" description="Polar residues" evidence="1">
    <location>
        <begin position="26"/>
        <end position="35"/>
    </location>
</feature>